<organism evidence="2 3">
    <name type="scientific">Ceratitis capitata</name>
    <name type="common">Mediterranean fruit fly</name>
    <name type="synonym">Tephritis capitata</name>
    <dbReference type="NCBI Taxonomy" id="7213"/>
    <lineage>
        <taxon>Eukaryota</taxon>
        <taxon>Metazoa</taxon>
        <taxon>Ecdysozoa</taxon>
        <taxon>Arthropoda</taxon>
        <taxon>Hexapoda</taxon>
        <taxon>Insecta</taxon>
        <taxon>Pterygota</taxon>
        <taxon>Neoptera</taxon>
        <taxon>Endopterygota</taxon>
        <taxon>Diptera</taxon>
        <taxon>Brachycera</taxon>
        <taxon>Muscomorpha</taxon>
        <taxon>Tephritoidea</taxon>
        <taxon>Tephritidae</taxon>
        <taxon>Ceratitis</taxon>
        <taxon>Ceratitis</taxon>
    </lineage>
</organism>
<feature type="region of interest" description="Disordered" evidence="1">
    <location>
        <begin position="26"/>
        <end position="54"/>
    </location>
</feature>
<evidence type="ECO:0000313" key="2">
    <source>
        <dbReference type="EMBL" id="CAD7014636.1"/>
    </source>
</evidence>
<dbReference type="Proteomes" id="UP000606786">
    <property type="component" value="Unassembled WGS sequence"/>
</dbReference>
<comment type="caution">
    <text evidence="2">The sequence shown here is derived from an EMBL/GenBank/DDBJ whole genome shotgun (WGS) entry which is preliminary data.</text>
</comment>
<sequence>MTSLAGRFVESRSLYSNDDKLRAKCKHKNATDSSPTTNSDTFASPVVENPKASSKDSIVSCRVVPLHFAASNYDTALPAVHVFADSLTRSSFQPILFAASWPAFYSCLELLSSVKDADIIY</sequence>
<dbReference type="EMBL" id="CAJHJT010000056">
    <property type="protein sequence ID" value="CAD7014636.1"/>
    <property type="molecule type" value="Genomic_DNA"/>
</dbReference>
<evidence type="ECO:0000256" key="1">
    <source>
        <dbReference type="SAM" id="MobiDB-lite"/>
    </source>
</evidence>
<proteinExistence type="predicted"/>
<feature type="compositionally biased region" description="Polar residues" evidence="1">
    <location>
        <begin position="31"/>
        <end position="42"/>
    </location>
</feature>
<protein>
    <submittedName>
        <fullName evidence="2">(Mediterranean fruit fly) hypothetical protein</fullName>
    </submittedName>
</protein>
<gene>
    <name evidence="2" type="ORF">CCAP1982_LOCUS22627</name>
</gene>
<dbReference type="AlphaFoldDB" id="A0A811VGV3"/>
<reference evidence="2" key="1">
    <citation type="submission" date="2020-11" db="EMBL/GenBank/DDBJ databases">
        <authorList>
            <person name="Whitehead M."/>
        </authorList>
    </citation>
    <scope>NUCLEOTIDE SEQUENCE</scope>
    <source>
        <strain evidence="2">EGII</strain>
    </source>
</reference>
<accession>A0A811VGV3</accession>
<evidence type="ECO:0000313" key="3">
    <source>
        <dbReference type="Proteomes" id="UP000606786"/>
    </source>
</evidence>
<name>A0A811VGV3_CERCA</name>
<keyword evidence="3" id="KW-1185">Reference proteome</keyword>